<sequence>MSDESDSSSDNHSSLRVERLKFGTWVPWKSRFTLYLKRHNLEDLLDQKWVNNEKNASAYKKKNTRALEALYTAVSKELHNEILDNNTSFLDAWEALASACGQNSVITTCAAYKKVHSMRYNPGTSLKNHITAFKTAYTQLSDITANHVQEFGVVTSFMAAALFLDSLENDSEMSSLVQTCYDIKPFTLKGVTDRILIEAMRRDSRNENHENVMFTSSTPPVSKSSKKKHKQSNAPKPKAVAPTLNNSQPLSSKGKAPNMMKKFALSNMLGMVHGSHQVSESSKGPFDVDSDRSNFFVATVQHASREYFSRFLVFDTGATQSGVINLELLTDVQPLTNHFMNTFSSPIEAKHVGTLKMGNYFINPVFHVPNGCANIVSATQLIDHGLKPHFKTDQFLIKGGDKIVTTFPRIGKLFMSPISEYVCIVNMKIPEEFDWHY</sequence>
<dbReference type="EnsemblFungi" id="PTTG_30254-t43_1">
    <property type="protein sequence ID" value="PTTG_30254-t43_1-p1"/>
    <property type="gene ID" value="PTTG_30254"/>
</dbReference>
<dbReference type="AlphaFoldDB" id="A0A180G051"/>
<reference evidence="2" key="1">
    <citation type="submission" date="2009-11" db="EMBL/GenBank/DDBJ databases">
        <authorList>
            <consortium name="The Broad Institute Genome Sequencing Platform"/>
            <person name="Ward D."/>
            <person name="Feldgarden M."/>
            <person name="Earl A."/>
            <person name="Young S.K."/>
            <person name="Zeng Q."/>
            <person name="Koehrsen M."/>
            <person name="Alvarado L."/>
            <person name="Berlin A."/>
            <person name="Bochicchio J."/>
            <person name="Borenstein D."/>
            <person name="Chapman S.B."/>
            <person name="Chen Z."/>
            <person name="Engels R."/>
            <person name="Freedman E."/>
            <person name="Gellesch M."/>
            <person name="Goldberg J."/>
            <person name="Griggs A."/>
            <person name="Gujja S."/>
            <person name="Heilman E."/>
            <person name="Heiman D."/>
            <person name="Hepburn T."/>
            <person name="Howarth C."/>
            <person name="Jen D."/>
            <person name="Larson L."/>
            <person name="Lewis B."/>
            <person name="Mehta T."/>
            <person name="Park D."/>
            <person name="Pearson M."/>
            <person name="Roberts A."/>
            <person name="Saif S."/>
            <person name="Shea T."/>
            <person name="Shenoy N."/>
            <person name="Sisk P."/>
            <person name="Stolte C."/>
            <person name="Sykes S."/>
            <person name="Thomson T."/>
            <person name="Walk T."/>
            <person name="White J."/>
            <person name="Yandava C."/>
            <person name="Izard J."/>
            <person name="Baranova O.V."/>
            <person name="Blanton J.M."/>
            <person name="Tanner A.C."/>
            <person name="Dewhirst F.E."/>
            <person name="Haas B."/>
            <person name="Nusbaum C."/>
            <person name="Birren B."/>
        </authorList>
    </citation>
    <scope>NUCLEOTIDE SEQUENCE [LARGE SCALE GENOMIC DNA]</scope>
    <source>
        <strain evidence="2">1-1 BBBD Race 1</strain>
    </source>
</reference>
<gene>
    <name evidence="2" type="ORF">PTTG_30254</name>
</gene>
<accession>A0A180G051</accession>
<evidence type="ECO:0000256" key="1">
    <source>
        <dbReference type="SAM" id="MobiDB-lite"/>
    </source>
</evidence>
<proteinExistence type="predicted"/>
<feature type="non-terminal residue" evidence="2">
    <location>
        <position position="437"/>
    </location>
</feature>
<evidence type="ECO:0000313" key="4">
    <source>
        <dbReference type="Proteomes" id="UP000005240"/>
    </source>
</evidence>
<reference evidence="3" key="4">
    <citation type="submission" date="2025-05" db="UniProtKB">
        <authorList>
            <consortium name="EnsemblFungi"/>
        </authorList>
    </citation>
    <scope>IDENTIFICATION</scope>
    <source>
        <strain evidence="3">isolate 1-1 / race 1 (BBBD)</strain>
    </source>
</reference>
<reference evidence="3 4" key="3">
    <citation type="journal article" date="2017" name="G3 (Bethesda)">
        <title>Comparative analysis highlights variable genome content of wheat rusts and divergence of the mating loci.</title>
        <authorList>
            <person name="Cuomo C.A."/>
            <person name="Bakkeren G."/>
            <person name="Khalil H.B."/>
            <person name="Panwar V."/>
            <person name="Joly D."/>
            <person name="Linning R."/>
            <person name="Sakthikumar S."/>
            <person name="Song X."/>
            <person name="Adiconis X."/>
            <person name="Fan L."/>
            <person name="Goldberg J.M."/>
            <person name="Levin J.Z."/>
            <person name="Young S."/>
            <person name="Zeng Q."/>
            <person name="Anikster Y."/>
            <person name="Bruce M."/>
            <person name="Wang M."/>
            <person name="Yin C."/>
            <person name="McCallum B."/>
            <person name="Szabo L.J."/>
            <person name="Hulbert S."/>
            <person name="Chen X."/>
            <person name="Fellers J.P."/>
        </authorList>
    </citation>
    <scope>NUCLEOTIDE SEQUENCE</scope>
    <source>
        <strain evidence="4">Isolate 1-1 / race 1 (BBBD)</strain>
        <strain evidence="3">isolate 1-1 / race 1 (BBBD)</strain>
    </source>
</reference>
<organism evidence="2">
    <name type="scientific">Puccinia triticina (isolate 1-1 / race 1 (BBBD))</name>
    <name type="common">Brown leaf rust fungus</name>
    <dbReference type="NCBI Taxonomy" id="630390"/>
    <lineage>
        <taxon>Eukaryota</taxon>
        <taxon>Fungi</taxon>
        <taxon>Dikarya</taxon>
        <taxon>Basidiomycota</taxon>
        <taxon>Pucciniomycotina</taxon>
        <taxon>Pucciniomycetes</taxon>
        <taxon>Pucciniales</taxon>
        <taxon>Pucciniaceae</taxon>
        <taxon>Puccinia</taxon>
    </lineage>
</organism>
<evidence type="ECO:0000313" key="2">
    <source>
        <dbReference type="EMBL" id="OAV85809.1"/>
    </source>
</evidence>
<feature type="region of interest" description="Disordered" evidence="1">
    <location>
        <begin position="207"/>
        <end position="256"/>
    </location>
</feature>
<evidence type="ECO:0000313" key="3">
    <source>
        <dbReference type="EnsemblFungi" id="PTTG_30254-t43_1-p1"/>
    </source>
</evidence>
<reference evidence="2" key="2">
    <citation type="submission" date="2016-05" db="EMBL/GenBank/DDBJ databases">
        <title>Comparative analysis highlights variable genome content of wheat rusts and divergence of the mating loci.</title>
        <authorList>
            <person name="Cuomo C.A."/>
            <person name="Bakkeren G."/>
            <person name="Szabo L."/>
            <person name="Khalil H."/>
            <person name="Joly D."/>
            <person name="Goldberg J."/>
            <person name="Young S."/>
            <person name="Zeng Q."/>
            <person name="Fellers J."/>
        </authorList>
    </citation>
    <scope>NUCLEOTIDE SEQUENCE [LARGE SCALE GENOMIC DNA]</scope>
    <source>
        <strain evidence="2">1-1 BBBD Race 1</strain>
    </source>
</reference>
<keyword evidence="4" id="KW-1185">Reference proteome</keyword>
<dbReference type="EMBL" id="ADAS02002558">
    <property type="protein sequence ID" value="OAV85809.1"/>
    <property type="molecule type" value="Genomic_DNA"/>
</dbReference>
<protein>
    <submittedName>
        <fullName evidence="2 3">Uncharacterized protein</fullName>
    </submittedName>
</protein>
<name>A0A180G051_PUCT1</name>
<dbReference type="Proteomes" id="UP000005240">
    <property type="component" value="Unassembled WGS sequence"/>
</dbReference>
<dbReference type="Pfam" id="PF14223">
    <property type="entry name" value="Retrotran_gag_2"/>
    <property type="match status" value="1"/>
</dbReference>
<dbReference type="VEuPathDB" id="FungiDB:PTTG_30254"/>
<dbReference type="OrthoDB" id="2506384at2759"/>